<feature type="region of interest" description="Disordered" evidence="3">
    <location>
        <begin position="1151"/>
        <end position="1212"/>
    </location>
</feature>
<evidence type="ECO:0000256" key="2">
    <source>
        <dbReference type="ARBA" id="ARBA00023242"/>
    </source>
</evidence>
<feature type="compositionally biased region" description="Acidic residues" evidence="3">
    <location>
        <begin position="149"/>
        <end position="170"/>
    </location>
</feature>
<dbReference type="InterPro" id="IPR058543">
    <property type="entry name" value="Beta-prop_RSE1/DDB1/CPSF1_2nd"/>
</dbReference>
<evidence type="ECO:0000259" key="6">
    <source>
        <dbReference type="Pfam" id="PF23726"/>
    </source>
</evidence>
<dbReference type="Pfam" id="PF23726">
    <property type="entry name" value="Beta-prop_RSE1_2nd"/>
    <property type="match status" value="1"/>
</dbReference>
<dbReference type="Gene3D" id="2.130.10.10">
    <property type="entry name" value="YVTN repeat-like/Quinoprotein amine dehydrogenase"/>
    <property type="match status" value="3"/>
</dbReference>
<comment type="caution">
    <text evidence="7">The sequence shown here is derived from an EMBL/GenBank/DDBJ whole genome shotgun (WGS) entry which is preliminary data.</text>
</comment>
<dbReference type="Pfam" id="PF03178">
    <property type="entry name" value="CPSF_A"/>
    <property type="match status" value="1"/>
</dbReference>
<dbReference type="PANTHER" id="PTHR10644">
    <property type="entry name" value="DNA REPAIR/RNA PROCESSING CPSF FAMILY"/>
    <property type="match status" value="1"/>
</dbReference>
<feature type="region of interest" description="Disordered" evidence="3">
    <location>
        <begin position="141"/>
        <end position="174"/>
    </location>
</feature>
<accession>A0AAV9IS47</accession>
<dbReference type="EMBL" id="JANCYW010000003">
    <property type="protein sequence ID" value="KAK4534896.1"/>
    <property type="molecule type" value="Genomic_DNA"/>
</dbReference>
<dbReference type="Pfam" id="PF10433">
    <property type="entry name" value="Beta-prop_RSE1_1st"/>
    <property type="match status" value="1"/>
</dbReference>
<proteinExistence type="predicted"/>
<dbReference type="InterPro" id="IPR018846">
    <property type="entry name" value="Beta-prop_RSE1/DDB1/CPSF1_1st"/>
</dbReference>
<dbReference type="Proteomes" id="UP001301350">
    <property type="component" value="Unassembled WGS sequence"/>
</dbReference>
<protein>
    <recommendedName>
        <fullName evidence="9">DNA damage-binding protein 1</fullName>
    </recommendedName>
</protein>
<sequence length="1555" mass="166549">MADPLCLYSLTLQHASAVTAVAQGCFRGHSAPSDGEAASTASDELVVVRHGSGTGSVLSHWVVDARVGLLSRVRNVEGARGEPVATSTGWPDDRPAFATVLGVHRIRRPSWPRDLLLLVSDSGCLCLLEWSAEGAWRRRRRVVRREDSSDQEEEEEEEAGESEADGEAENVDEHHLPPTATRSLFHQAGFRCVDAQVYGKEGTRRSVPGVHLAVDAYGRACLLAALDGTAYAFVIEEAGAEDDGNEQGTPSDSDDGDAGTRSANDEEHTARGRKRPRRPGRRVDRRRPTPNRMPQCALSSPLPISRRHRRHALTVACVDVAAVTTTPHQPPGFACLEHACAVRERPATAHRPNGATTTLAAADHDTGHRLLAFYQVDVSLRAVRAVAETVIDADAYRLVAVPNSDGVYVLHRSGRIVRYQVDWGAASDHSTGCPVTRTGAARLPGAWNAPGTPVTTPAVASTEPSAALVVATDAFTSAALSFVLLATESGDLWALREYRDAAGRPHLSLRHVDSVPLTPAVLAVFPGGYVWVGAAHGDHQLYQFTSLAFAEPAATVDNDDDDDDDDEVVVVVDVHRGRAPVTAATAGRHLELADTVAAMQPVAAMLMDDRDDGLQEVLALAGRDCGPDTASTTAFLASLVPGCAVLEIAQTTLDFKARRVFAIRGAAAAAVDTAADDHIVLSASHLTRVLRIRHDDVREVSESGLEAQATSLLVANMGTAQHTVVVQVHSDGVRLLPHGLGASSTAIECFTAPPTVSVVAADSTERHLLLVLSNGRTVCLGLREASATTTTSKRPEASAVTLVEMGNGGSDAIVASGSAHRRIKSSSTTTTTTTAAVEVSAVRHPATPPDVAFVAALERPADDAADVLRVLHWPPGASPNLLGSVALPDVATSVAAWVTSTGALAVCVGLQHGRLLTVQWDVAAHVHPLPRVHTRRLGTAAVQVQRVRCGSSLAADAHAVAVYDDAGRQSWLLRDAGAGQLLLAPLLCAPLQQVATLRLPQGTRWSTGAEEAVAVFPATCAMVCLTEQGRSLRILAVPDAVSAAERWTVHRRVPLRYTPRYLVRLGDTGWFGVASCGWDASRRTWRSRVSLVNGRRGDDEDVDDEQAAGGEQAAVEWESTRVTALASVCDHRDASVLYLVAAVCCGETGDMRKSDHHRVSDATTSAESRAGALSALGGPVPASASPALRSLRQPKSTASDAEATPPPTPPSCALWTLRVQRDAHGRATGQQLLHRTPVDGAVGCMQVWRMSDAASPPLLLAGVQAHLWVYALREHGWMPVTHAAQPVPTRIVALDAHEASARVFVGDAQHSVFLYRYDAAASRLLLVAEDTLPRRLLTLHCLDADTVACSDALGTLTVLRLPEASSAAIEADPSGGWLSDAYAAHPVEAARFVRRFRVECHWRVGGPVVMLQRWRLRREERASAGDPEALVYATVSGGMGALTPLRSAREWQVLSALQREMQRVLYVDDAWRWLNPGSGRRRHLHFRSLLLPPRHVVDGDLCEGFRCLPVEVQRQVARRALQLEASGDEKEVEEGERARRAVLLRLEEMRWRVGC</sequence>
<reference evidence="7 8" key="1">
    <citation type="submission" date="2022-07" db="EMBL/GenBank/DDBJ databases">
        <title>Genome-wide signatures of adaptation to extreme environments.</title>
        <authorList>
            <person name="Cho C.H."/>
            <person name="Yoon H.S."/>
        </authorList>
    </citation>
    <scope>NUCLEOTIDE SEQUENCE [LARGE SCALE GENOMIC DNA]</scope>
    <source>
        <strain evidence="7 8">DBV 063 E5</strain>
    </source>
</reference>
<feature type="domain" description="RSE1/DDB1/CPSF1 first beta-propeller" evidence="5">
    <location>
        <begin position="195"/>
        <end position="557"/>
    </location>
</feature>
<name>A0AAV9IS47_CYACA</name>
<gene>
    <name evidence="7" type="ORF">CDCA_CDCA03G0921</name>
</gene>
<keyword evidence="2" id="KW-0539">Nucleus</keyword>
<evidence type="ECO:0000256" key="3">
    <source>
        <dbReference type="SAM" id="MobiDB-lite"/>
    </source>
</evidence>
<feature type="region of interest" description="Disordered" evidence="3">
    <location>
        <begin position="1093"/>
        <end position="1114"/>
    </location>
</feature>
<feature type="compositionally biased region" description="Basic and acidic residues" evidence="3">
    <location>
        <begin position="1151"/>
        <end position="1160"/>
    </location>
</feature>
<evidence type="ECO:0000259" key="5">
    <source>
        <dbReference type="Pfam" id="PF10433"/>
    </source>
</evidence>
<dbReference type="InterPro" id="IPR050358">
    <property type="entry name" value="RSE1/DDB1/CFT1"/>
</dbReference>
<feature type="domain" description="RSE1/DDB1/CPSF1 C-terminal" evidence="4">
    <location>
        <begin position="1231"/>
        <end position="1505"/>
    </location>
</feature>
<feature type="region of interest" description="Disordered" evidence="3">
    <location>
        <begin position="239"/>
        <end position="304"/>
    </location>
</feature>
<evidence type="ECO:0000256" key="1">
    <source>
        <dbReference type="ARBA" id="ARBA00004123"/>
    </source>
</evidence>
<feature type="compositionally biased region" description="Basic residues" evidence="3">
    <location>
        <begin position="271"/>
        <end position="289"/>
    </location>
</feature>
<evidence type="ECO:0008006" key="9">
    <source>
        <dbReference type="Google" id="ProtNLM"/>
    </source>
</evidence>
<dbReference type="InterPro" id="IPR015943">
    <property type="entry name" value="WD40/YVTN_repeat-like_dom_sf"/>
</dbReference>
<keyword evidence="8" id="KW-1185">Reference proteome</keyword>
<evidence type="ECO:0000313" key="8">
    <source>
        <dbReference type="Proteomes" id="UP001301350"/>
    </source>
</evidence>
<feature type="domain" description="RSE1/DDB1/CPSF1 second beta-propeller" evidence="6">
    <location>
        <begin position="652"/>
        <end position="802"/>
    </location>
</feature>
<comment type="subcellular location">
    <subcellularLocation>
        <location evidence="1">Nucleus</location>
    </subcellularLocation>
</comment>
<evidence type="ECO:0000313" key="7">
    <source>
        <dbReference type="EMBL" id="KAK4534896.1"/>
    </source>
</evidence>
<dbReference type="GO" id="GO:0005634">
    <property type="term" value="C:nucleus"/>
    <property type="evidence" value="ECO:0007669"/>
    <property type="project" value="UniProtKB-SubCell"/>
</dbReference>
<dbReference type="GO" id="GO:0003676">
    <property type="term" value="F:nucleic acid binding"/>
    <property type="evidence" value="ECO:0007669"/>
    <property type="project" value="InterPro"/>
</dbReference>
<evidence type="ECO:0000259" key="4">
    <source>
        <dbReference type="Pfam" id="PF03178"/>
    </source>
</evidence>
<organism evidence="7 8">
    <name type="scientific">Cyanidium caldarium</name>
    <name type="common">Red alga</name>
    <dbReference type="NCBI Taxonomy" id="2771"/>
    <lineage>
        <taxon>Eukaryota</taxon>
        <taxon>Rhodophyta</taxon>
        <taxon>Bangiophyceae</taxon>
        <taxon>Cyanidiales</taxon>
        <taxon>Cyanidiaceae</taxon>
        <taxon>Cyanidium</taxon>
    </lineage>
</organism>
<dbReference type="InterPro" id="IPR004871">
    <property type="entry name" value="RSE1/DDB1/CPSF1_C"/>
</dbReference>